<dbReference type="EMBL" id="CAJVQC010087188">
    <property type="protein sequence ID" value="CAG8823172.1"/>
    <property type="molecule type" value="Genomic_DNA"/>
</dbReference>
<organism evidence="1 2">
    <name type="scientific">Racocetra persica</name>
    <dbReference type="NCBI Taxonomy" id="160502"/>
    <lineage>
        <taxon>Eukaryota</taxon>
        <taxon>Fungi</taxon>
        <taxon>Fungi incertae sedis</taxon>
        <taxon>Mucoromycota</taxon>
        <taxon>Glomeromycotina</taxon>
        <taxon>Glomeromycetes</taxon>
        <taxon>Diversisporales</taxon>
        <taxon>Gigasporaceae</taxon>
        <taxon>Racocetra</taxon>
    </lineage>
</organism>
<evidence type="ECO:0000313" key="2">
    <source>
        <dbReference type="Proteomes" id="UP000789920"/>
    </source>
</evidence>
<proteinExistence type="predicted"/>
<gene>
    <name evidence="1" type="ORF">RPERSI_LOCUS25973</name>
</gene>
<reference evidence="1" key="1">
    <citation type="submission" date="2021-06" db="EMBL/GenBank/DDBJ databases">
        <authorList>
            <person name="Kallberg Y."/>
            <person name="Tangrot J."/>
            <person name="Rosling A."/>
        </authorList>
    </citation>
    <scope>NUCLEOTIDE SEQUENCE</scope>
    <source>
        <strain evidence="1">MA461A</strain>
    </source>
</reference>
<keyword evidence="2" id="KW-1185">Reference proteome</keyword>
<protein>
    <submittedName>
        <fullName evidence="1">17169_t:CDS:1</fullName>
    </submittedName>
</protein>
<comment type="caution">
    <text evidence="1">The sequence shown here is derived from an EMBL/GenBank/DDBJ whole genome shotgun (WGS) entry which is preliminary data.</text>
</comment>
<feature type="non-terminal residue" evidence="1">
    <location>
        <position position="369"/>
    </location>
</feature>
<accession>A0ACA9S5F5</accession>
<feature type="non-terminal residue" evidence="1">
    <location>
        <position position="1"/>
    </location>
</feature>
<evidence type="ECO:0000313" key="1">
    <source>
        <dbReference type="EMBL" id="CAG8823172.1"/>
    </source>
</evidence>
<dbReference type="Proteomes" id="UP000789920">
    <property type="component" value="Unassembled WGS sequence"/>
</dbReference>
<name>A0ACA9S5F5_9GLOM</name>
<sequence>ESENEDTEVVKNHRSVTGVTVVNDKEKNISEVQNIVTSTDLLAIEEIDTCVIDAQMLLTESSSSRETKNAINTNLKCVLVNPSYEEWKNGASLEEYQESVNNTASDKIKEWKNGASLEEYQESEHNTASDKIKEWKNGASLEEYQESENNTASDKIKDILLSPSKCQSPVTSCHVIESSASTFQKRIGCGNDDISKRIKLDVPQFLWPDIYPPINLDELALDPARLREVESWFNNAFNKNNYNMYQMQSHRLLVLSGPPGSSKTSVIKLIAKKRNLHIIEWENPQTFTTDHSDEFVPVMAPFELFLSYNGRNPHKQCILNQNNSQIIIVEDLPCLINSGAKKQFHQAIKAHVKHPRTSFPLILIISEAH</sequence>